<dbReference type="Gene3D" id="2.130.10.80">
    <property type="entry name" value="Galactose oxidase/kelch, beta-propeller"/>
    <property type="match status" value="2"/>
</dbReference>
<protein>
    <submittedName>
        <fullName evidence="3">Kelch-like protein</fullName>
    </submittedName>
</protein>
<dbReference type="InterPro" id="IPR015915">
    <property type="entry name" value="Kelch-typ_b-propeller"/>
</dbReference>
<dbReference type="Pfam" id="PF01344">
    <property type="entry name" value="Kelch_1"/>
    <property type="match status" value="1"/>
</dbReference>
<dbReference type="Proteomes" id="UP000298125">
    <property type="component" value="Unassembled WGS sequence"/>
</dbReference>
<dbReference type="SMART" id="SM00612">
    <property type="entry name" value="Kelch"/>
    <property type="match status" value="1"/>
</dbReference>
<evidence type="ECO:0000313" key="3">
    <source>
        <dbReference type="EMBL" id="TGL41362.1"/>
    </source>
</evidence>
<dbReference type="PANTHER" id="PTHR46344">
    <property type="entry name" value="OS02G0202900 PROTEIN"/>
    <property type="match status" value="1"/>
</dbReference>
<dbReference type="RefSeq" id="WP_135577881.1">
    <property type="nucleotide sequence ID" value="NZ_RQGA01000007.1"/>
</dbReference>
<dbReference type="InterPro" id="IPR037293">
    <property type="entry name" value="Gal_Oxidase_central_sf"/>
</dbReference>
<evidence type="ECO:0000256" key="2">
    <source>
        <dbReference type="ARBA" id="ARBA00022737"/>
    </source>
</evidence>
<reference evidence="3" key="1">
    <citation type="journal article" date="2019" name="PLoS Negl. Trop. Dis.">
        <title>Revisiting the worldwide diversity of Leptospira species in the environment.</title>
        <authorList>
            <person name="Vincent A.T."/>
            <person name="Schiettekatte O."/>
            <person name="Bourhy P."/>
            <person name="Veyrier F.J."/>
            <person name="Picardeau M."/>
        </authorList>
    </citation>
    <scope>NUCLEOTIDE SEQUENCE [LARGE SCALE GENOMIC DNA]</scope>
    <source>
        <strain evidence="3">201702692</strain>
    </source>
</reference>
<keyword evidence="2" id="KW-0677">Repeat</keyword>
<sequence>MEKNKLILLLLCLVSCKVSPGKNMFDPNSQASLGFLLLGAEPIVNMEFSTNRVQPGGTIYVSTNHDFTGRTDGLKLPVIGAGVTPISQVIPRSRYLYEVRMKPSITSGKFSINLKDYYLNESLLVNPENFEFEIDSQPPVLELRTGNGIDISELQSGFLDIVSNEDIVWDGNLSQVTLSGTAKNSLVVSDVIVSSRNIRLLFAGNPNSNGGVLTISFSNVKDKALNSHATVMVPVNVFAFKSGPNMNVARRSCVGIELDDGRRLVLGGRAKKDVLINGNGTLSHAEFYDSVSKHFTQAPDMVYRRQEFDVVKLLDGRLLVSGGFGGKVGDPSNGSLTSIEVYDPVTNTWTEGPHLTTPRQLHKMTVLPNGDVLVVGGLTPFKPFQSIAMVELVHITNNPATMTVETIGDLADPRGKQTQTISHPSGKVVIFGGERSDVTGPMPNDFNAYALDSIAIYDISSKTLSSSSAKLYKRFNHFSHELNNGEILIFGGVNSRLDTSQPVLRAQIYNPVTDTIRDHKNLLFGREWGSSFVFPYGKDQLIIAGGLEYRTVNGSTFDSIHDTESWSESINRFYMTSRSLNARWEGCEIRYSSTSGGGGMILGGRIGEILGNTEEYSFE</sequence>
<evidence type="ECO:0000256" key="1">
    <source>
        <dbReference type="ARBA" id="ARBA00022441"/>
    </source>
</evidence>
<comment type="caution">
    <text evidence="3">The sequence shown here is derived from an EMBL/GenBank/DDBJ whole genome shotgun (WGS) entry which is preliminary data.</text>
</comment>
<organism evidence="3 4">
    <name type="scientific">Leptospira perdikensis</name>
    <dbReference type="NCBI Taxonomy" id="2484948"/>
    <lineage>
        <taxon>Bacteria</taxon>
        <taxon>Pseudomonadati</taxon>
        <taxon>Spirochaetota</taxon>
        <taxon>Spirochaetia</taxon>
        <taxon>Leptospirales</taxon>
        <taxon>Leptospiraceae</taxon>
        <taxon>Leptospira</taxon>
    </lineage>
</organism>
<dbReference type="AlphaFoldDB" id="A0A4R9JGD1"/>
<dbReference type="Gene3D" id="2.120.10.80">
    <property type="entry name" value="Kelch-type beta propeller"/>
    <property type="match status" value="1"/>
</dbReference>
<evidence type="ECO:0000313" key="4">
    <source>
        <dbReference type="Proteomes" id="UP000298125"/>
    </source>
</evidence>
<dbReference type="PANTHER" id="PTHR46344:SF27">
    <property type="entry name" value="KELCH REPEAT SUPERFAMILY PROTEIN"/>
    <property type="match status" value="1"/>
</dbReference>
<gene>
    <name evidence="3" type="ORF">EHQ49_07285</name>
</gene>
<dbReference type="InterPro" id="IPR006652">
    <property type="entry name" value="Kelch_1"/>
</dbReference>
<dbReference type="EMBL" id="RQGA01000007">
    <property type="protein sequence ID" value="TGL41362.1"/>
    <property type="molecule type" value="Genomic_DNA"/>
</dbReference>
<accession>A0A4R9JGD1</accession>
<keyword evidence="1" id="KW-0880">Kelch repeat</keyword>
<name>A0A4R9JGD1_9LEPT</name>
<keyword evidence="4" id="KW-1185">Reference proteome</keyword>
<dbReference type="SUPFAM" id="SSF117281">
    <property type="entry name" value="Kelch motif"/>
    <property type="match status" value="2"/>
</dbReference>
<dbReference type="OrthoDB" id="601499at2"/>
<proteinExistence type="predicted"/>